<dbReference type="Pfam" id="PF12833">
    <property type="entry name" value="HTH_18"/>
    <property type="match status" value="1"/>
</dbReference>
<evidence type="ECO:0000256" key="7">
    <source>
        <dbReference type="ARBA" id="ARBA00023125"/>
    </source>
</evidence>
<evidence type="ECO:0000313" key="13">
    <source>
        <dbReference type="EMBL" id="RDU22709.1"/>
    </source>
</evidence>
<evidence type="ECO:0000313" key="14">
    <source>
        <dbReference type="Proteomes" id="UP000255036"/>
    </source>
</evidence>
<evidence type="ECO:0000259" key="12">
    <source>
        <dbReference type="PROSITE" id="PS50110"/>
    </source>
</evidence>
<dbReference type="CDD" id="cd17536">
    <property type="entry name" value="REC_YesN-like"/>
    <property type="match status" value="1"/>
</dbReference>
<dbReference type="SMART" id="SM00448">
    <property type="entry name" value="REC"/>
    <property type="match status" value="1"/>
</dbReference>
<evidence type="ECO:0000256" key="4">
    <source>
        <dbReference type="ARBA" id="ARBA00022553"/>
    </source>
</evidence>
<dbReference type="PANTHER" id="PTHR42713">
    <property type="entry name" value="HISTIDINE KINASE-RELATED"/>
    <property type="match status" value="1"/>
</dbReference>
<dbReference type="AlphaFoldDB" id="A0A371AT36"/>
<feature type="domain" description="HTH araC/xylS-type" evidence="11">
    <location>
        <begin position="432"/>
        <end position="531"/>
    </location>
</feature>
<dbReference type="EMBL" id="QRCT01000048">
    <property type="protein sequence ID" value="RDU22709.1"/>
    <property type="molecule type" value="Genomic_DNA"/>
</dbReference>
<dbReference type="Proteomes" id="UP000255036">
    <property type="component" value="Unassembled WGS sequence"/>
</dbReference>
<dbReference type="Pfam" id="PF00072">
    <property type="entry name" value="Response_reg"/>
    <property type="match status" value="1"/>
</dbReference>
<dbReference type="InterPro" id="IPR051552">
    <property type="entry name" value="HptR"/>
</dbReference>
<comment type="subcellular location">
    <subcellularLocation>
        <location evidence="1">Cytoplasm</location>
    </subcellularLocation>
</comment>
<dbReference type="InterPro" id="IPR009057">
    <property type="entry name" value="Homeodomain-like_sf"/>
</dbReference>
<keyword evidence="8" id="KW-0804">Transcription</keyword>
<feature type="modified residue" description="4-aspartylphosphate" evidence="10">
    <location>
        <position position="57"/>
    </location>
</feature>
<evidence type="ECO:0000256" key="10">
    <source>
        <dbReference type="PROSITE-ProRule" id="PRU00169"/>
    </source>
</evidence>
<dbReference type="Gene3D" id="3.40.50.2300">
    <property type="match status" value="1"/>
</dbReference>
<evidence type="ECO:0000256" key="1">
    <source>
        <dbReference type="ARBA" id="ARBA00004496"/>
    </source>
</evidence>
<keyword evidence="7" id="KW-0238">DNA-binding</keyword>
<dbReference type="InterPro" id="IPR041522">
    <property type="entry name" value="CdaR_GGDEF"/>
</dbReference>
<dbReference type="PROSITE" id="PS01124">
    <property type="entry name" value="HTH_ARAC_FAMILY_2"/>
    <property type="match status" value="1"/>
</dbReference>
<dbReference type="GO" id="GO:0003700">
    <property type="term" value="F:DNA-binding transcription factor activity"/>
    <property type="evidence" value="ECO:0007669"/>
    <property type="project" value="InterPro"/>
</dbReference>
<dbReference type="InterPro" id="IPR011006">
    <property type="entry name" value="CheY-like_superfamily"/>
</dbReference>
<proteinExistence type="predicted"/>
<dbReference type="PANTHER" id="PTHR42713:SF3">
    <property type="entry name" value="TRANSCRIPTIONAL REGULATORY PROTEIN HPTR"/>
    <property type="match status" value="1"/>
</dbReference>
<dbReference type="GO" id="GO:0043565">
    <property type="term" value="F:sequence-specific DNA binding"/>
    <property type="evidence" value="ECO:0007669"/>
    <property type="project" value="InterPro"/>
</dbReference>
<dbReference type="SMART" id="SM00342">
    <property type="entry name" value="HTH_ARAC"/>
    <property type="match status" value="1"/>
</dbReference>
<dbReference type="GO" id="GO:0000160">
    <property type="term" value="P:phosphorelay signal transduction system"/>
    <property type="evidence" value="ECO:0007669"/>
    <property type="project" value="UniProtKB-KW"/>
</dbReference>
<evidence type="ECO:0000256" key="3">
    <source>
        <dbReference type="ARBA" id="ARBA00022490"/>
    </source>
</evidence>
<evidence type="ECO:0000259" key="11">
    <source>
        <dbReference type="PROSITE" id="PS01124"/>
    </source>
</evidence>
<accession>A0A371AT36</accession>
<dbReference type="PROSITE" id="PS50110">
    <property type="entry name" value="RESPONSE_REGULATORY"/>
    <property type="match status" value="1"/>
</dbReference>
<dbReference type="InterPro" id="IPR018060">
    <property type="entry name" value="HTH_AraC"/>
</dbReference>
<organism evidence="13 14">
    <name type="scientific">Anaerosacchariphilus polymeriproducens</name>
    <dbReference type="NCBI Taxonomy" id="1812858"/>
    <lineage>
        <taxon>Bacteria</taxon>
        <taxon>Bacillati</taxon>
        <taxon>Bacillota</taxon>
        <taxon>Clostridia</taxon>
        <taxon>Lachnospirales</taxon>
        <taxon>Lachnospiraceae</taxon>
        <taxon>Anaerosacchariphilus</taxon>
    </lineage>
</organism>
<dbReference type="InterPro" id="IPR001789">
    <property type="entry name" value="Sig_transdc_resp-reg_receiver"/>
</dbReference>
<evidence type="ECO:0000256" key="8">
    <source>
        <dbReference type="ARBA" id="ARBA00023163"/>
    </source>
</evidence>
<dbReference type="GO" id="GO:0005737">
    <property type="term" value="C:cytoplasm"/>
    <property type="evidence" value="ECO:0007669"/>
    <property type="project" value="UniProtKB-SubCell"/>
</dbReference>
<dbReference type="Gene3D" id="1.10.10.60">
    <property type="entry name" value="Homeodomain-like"/>
    <property type="match status" value="2"/>
</dbReference>
<keyword evidence="14" id="KW-1185">Reference proteome</keyword>
<evidence type="ECO:0000256" key="5">
    <source>
        <dbReference type="ARBA" id="ARBA00023012"/>
    </source>
</evidence>
<reference evidence="13 14" key="1">
    <citation type="submission" date="2018-07" db="EMBL/GenBank/DDBJ databases">
        <title>Anaerosacharophilus polymeroproducens gen. nov. sp. nov., an anaerobic bacterium isolated from salt field.</title>
        <authorList>
            <person name="Kim W."/>
            <person name="Yang S.-H."/>
            <person name="Oh J."/>
            <person name="Lee J.-H."/>
            <person name="Kwon K.K."/>
        </authorList>
    </citation>
    <scope>NUCLEOTIDE SEQUENCE [LARGE SCALE GENOMIC DNA]</scope>
    <source>
        <strain evidence="13 14">MCWD5</strain>
    </source>
</reference>
<keyword evidence="3" id="KW-0963">Cytoplasm</keyword>
<feature type="domain" description="Response regulatory" evidence="12">
    <location>
        <begin position="5"/>
        <end position="122"/>
    </location>
</feature>
<protein>
    <recommendedName>
        <fullName evidence="2">Stage 0 sporulation protein A homolog</fullName>
    </recommendedName>
</protein>
<dbReference type="OrthoDB" id="9794370at2"/>
<gene>
    <name evidence="13" type="ORF">DWV06_13125</name>
</gene>
<dbReference type="RefSeq" id="WP_115482643.1">
    <property type="nucleotide sequence ID" value="NZ_QRCT01000048.1"/>
</dbReference>
<sequence length="536" mass="62150">MELYRVMLVDDEEDVIQAIINKLDWETLGFQVVGFAENGEEALEMTQRLQPDVIMSDIKMPFMDGLTLCKKVKEWNRGIKFVIFSGFDEFEYAKESIKLEVEEYILKPIRAVELQSVFQRIKKNLDQEIQEKRNVEKLSQYYKDSLPIMGEQFLINLLEGRIEENKISELMSFYRIDLSGQYFMAGILKTESVSAEKDIQQIQLESVSLKEIVEENLKDLCHCKVMIYLNSVVVLASIKEGEDNIKIINRMEQICNLSKRMLGVNTAAGIGRIYEGISNARFSYKEAQNALEYRVLQEANQAIYIEDIEPYKGKETEIDTQYVENILKSIKLGKKEELKKAIELFINQLKESQISLHRYQILLTEITAELIKLGRSYQLELETIFGEQFNIYQDIYQSDSVDTLNERLEEICIKITSSIGRERKDSAKLLAEKAKDYIEANYADPELSVDVICKHLGLSAAYFSTVFKKEVGMTFVMYLTKVRMEHALLLLNTTEEKTYIISSKVGYLEPNYFSYVFKKQYGVSPSKYRANRTTNQ</sequence>
<keyword evidence="5" id="KW-0902">Two-component regulatory system</keyword>
<evidence type="ECO:0000256" key="9">
    <source>
        <dbReference type="ARBA" id="ARBA00024867"/>
    </source>
</evidence>
<keyword evidence="6" id="KW-0805">Transcription regulation</keyword>
<dbReference type="SUPFAM" id="SSF46689">
    <property type="entry name" value="Homeodomain-like"/>
    <property type="match status" value="2"/>
</dbReference>
<dbReference type="SUPFAM" id="SSF52172">
    <property type="entry name" value="CheY-like"/>
    <property type="match status" value="1"/>
</dbReference>
<dbReference type="Pfam" id="PF17853">
    <property type="entry name" value="GGDEF_2"/>
    <property type="match status" value="1"/>
</dbReference>
<evidence type="ECO:0000256" key="6">
    <source>
        <dbReference type="ARBA" id="ARBA00023015"/>
    </source>
</evidence>
<comment type="function">
    <text evidence="9">May play the central regulatory role in sporulation. It may be an element of the effector pathway responsible for the activation of sporulation genes in response to nutritional stress. Spo0A may act in concert with spo0H (a sigma factor) to control the expression of some genes that are critical to the sporulation process.</text>
</comment>
<evidence type="ECO:0000256" key="2">
    <source>
        <dbReference type="ARBA" id="ARBA00018672"/>
    </source>
</evidence>
<keyword evidence="4 10" id="KW-0597">Phosphoprotein</keyword>
<name>A0A371AT36_9FIRM</name>
<comment type="caution">
    <text evidence="13">The sequence shown here is derived from an EMBL/GenBank/DDBJ whole genome shotgun (WGS) entry which is preliminary data.</text>
</comment>